<dbReference type="InterPro" id="IPR004590">
    <property type="entry name" value="ssDNA_annealing_RecT"/>
</dbReference>
<evidence type="ECO:0000313" key="1">
    <source>
        <dbReference type="EMBL" id="CAB3784639.1"/>
    </source>
</evidence>
<dbReference type="Proteomes" id="UP000494115">
    <property type="component" value="Unassembled WGS sequence"/>
</dbReference>
<dbReference type="AlphaFoldDB" id="A0A6S7B246"/>
<protein>
    <recommendedName>
        <fullName evidence="3">Recombinase RecT</fullName>
    </recommendedName>
</protein>
<name>A0A6S7B246_9BURK</name>
<gene>
    <name evidence="1" type="ORF">LMG28138_01849</name>
</gene>
<reference evidence="1 2" key="1">
    <citation type="submission" date="2020-04" db="EMBL/GenBank/DDBJ databases">
        <authorList>
            <person name="De Canck E."/>
        </authorList>
    </citation>
    <scope>NUCLEOTIDE SEQUENCE [LARGE SCALE GENOMIC DNA]</scope>
    <source>
        <strain evidence="1 2">LMG 28138</strain>
    </source>
</reference>
<keyword evidence="2" id="KW-1185">Reference proteome</keyword>
<dbReference type="NCBIfam" id="TIGR00616">
    <property type="entry name" value="rect"/>
    <property type="match status" value="1"/>
</dbReference>
<sequence>MTSAALKQVATGKKENPVASFSKFLDTFKPQMALALPKHLTADRMARLALTAFSTTPKLQGCEAKSIAGAIMTAATLGLEINVDGQGFLVPYGKTCNFVPGWKGLVDLVSRSGRATVWTGAVFDGDEFDYALGDSPFIRHRPGEENDPNKMTHVYAVGRVNNSQHPVIEVWTVGKVKKHRDKYNKVGGSHYSFRDWEMYARKVPLLQVLKYMPKSIELSNAIAVTEATDQGNHAIIDGDFVHVTEPEMSSPSSPIGAVDPSTGEISSEAYQDMLDRVMRATDLDDLGVIADEIRSFPDSDRVKLEEAYRERKETLEAA</sequence>
<proteinExistence type="predicted"/>
<dbReference type="GO" id="GO:0003677">
    <property type="term" value="F:DNA binding"/>
    <property type="evidence" value="ECO:0007669"/>
    <property type="project" value="InterPro"/>
</dbReference>
<dbReference type="Pfam" id="PF03837">
    <property type="entry name" value="RecT"/>
    <property type="match status" value="1"/>
</dbReference>
<organism evidence="1 2">
    <name type="scientific">Pararobbsia alpina</name>
    <dbReference type="NCBI Taxonomy" id="621374"/>
    <lineage>
        <taxon>Bacteria</taxon>
        <taxon>Pseudomonadati</taxon>
        <taxon>Pseudomonadota</taxon>
        <taxon>Betaproteobacteria</taxon>
        <taxon>Burkholderiales</taxon>
        <taxon>Burkholderiaceae</taxon>
        <taxon>Pararobbsia</taxon>
    </lineage>
</organism>
<accession>A0A6S7B246</accession>
<dbReference type="GO" id="GO:0006259">
    <property type="term" value="P:DNA metabolic process"/>
    <property type="evidence" value="ECO:0007669"/>
    <property type="project" value="InterPro"/>
</dbReference>
<evidence type="ECO:0008006" key="3">
    <source>
        <dbReference type="Google" id="ProtNLM"/>
    </source>
</evidence>
<evidence type="ECO:0000313" key="2">
    <source>
        <dbReference type="Proteomes" id="UP000494115"/>
    </source>
</evidence>
<dbReference type="RefSeq" id="WP_175104447.1">
    <property type="nucleotide sequence ID" value="NZ_CADIKM010000006.1"/>
</dbReference>
<dbReference type="EMBL" id="CADIKM010000006">
    <property type="protein sequence ID" value="CAB3784639.1"/>
    <property type="molecule type" value="Genomic_DNA"/>
</dbReference>
<dbReference type="InterPro" id="IPR018330">
    <property type="entry name" value="RecT_fam"/>
</dbReference>